<dbReference type="InterPro" id="IPR029000">
    <property type="entry name" value="Cyclophilin-like_dom_sf"/>
</dbReference>
<dbReference type="Proteomes" id="UP000464214">
    <property type="component" value="Chromosome"/>
</dbReference>
<accession>A0A6P1NUC6</accession>
<keyword evidence="1" id="KW-0547">Nucleotide-binding</keyword>
<protein>
    <submittedName>
        <fullName evidence="5">5-oxoprolinase subunit PxpB</fullName>
        <ecNumber evidence="5">3.5.2.9</ecNumber>
    </submittedName>
</protein>
<organism evidence="5 6">
    <name type="scientific">Nibribacter ruber</name>
    <dbReference type="NCBI Taxonomy" id="2698458"/>
    <lineage>
        <taxon>Bacteria</taxon>
        <taxon>Pseudomonadati</taxon>
        <taxon>Bacteroidota</taxon>
        <taxon>Cytophagia</taxon>
        <taxon>Cytophagales</taxon>
        <taxon>Hymenobacteraceae</taxon>
        <taxon>Nibribacter</taxon>
    </lineage>
</organism>
<dbReference type="GO" id="GO:0017168">
    <property type="term" value="F:5-oxoprolinase (ATP-hydrolyzing) activity"/>
    <property type="evidence" value="ECO:0007669"/>
    <property type="project" value="UniProtKB-EC"/>
</dbReference>
<evidence type="ECO:0000259" key="4">
    <source>
        <dbReference type="SMART" id="SM00796"/>
    </source>
</evidence>
<reference evidence="5 6" key="1">
    <citation type="submission" date="2020-01" db="EMBL/GenBank/DDBJ databases">
        <authorList>
            <person name="Kim M."/>
        </authorList>
    </citation>
    <scope>NUCLEOTIDE SEQUENCE [LARGE SCALE GENOMIC DNA]</scope>
    <source>
        <strain evidence="5 6">BT10</strain>
    </source>
</reference>
<evidence type="ECO:0000313" key="6">
    <source>
        <dbReference type="Proteomes" id="UP000464214"/>
    </source>
</evidence>
<evidence type="ECO:0000256" key="2">
    <source>
        <dbReference type="ARBA" id="ARBA00022801"/>
    </source>
</evidence>
<name>A0A6P1NUC6_9BACT</name>
<keyword evidence="6" id="KW-1185">Reference proteome</keyword>
<dbReference type="GO" id="GO:0005524">
    <property type="term" value="F:ATP binding"/>
    <property type="evidence" value="ECO:0007669"/>
    <property type="project" value="UniProtKB-KW"/>
</dbReference>
<keyword evidence="2 5" id="KW-0378">Hydrolase</keyword>
<dbReference type="SUPFAM" id="SSF50891">
    <property type="entry name" value="Cyclophilin-like"/>
    <property type="match status" value="1"/>
</dbReference>
<dbReference type="KEGG" id="nib:GU926_00080"/>
<evidence type="ECO:0000256" key="1">
    <source>
        <dbReference type="ARBA" id="ARBA00022741"/>
    </source>
</evidence>
<feature type="domain" description="Carboxyltransferase" evidence="4">
    <location>
        <begin position="12"/>
        <end position="221"/>
    </location>
</feature>
<evidence type="ECO:0000313" key="5">
    <source>
        <dbReference type="EMBL" id="QHL85924.1"/>
    </source>
</evidence>
<dbReference type="SUPFAM" id="SSF160467">
    <property type="entry name" value="PH0987 N-terminal domain-like"/>
    <property type="match status" value="1"/>
</dbReference>
<keyword evidence="3" id="KW-0067">ATP-binding</keyword>
<dbReference type="Pfam" id="PF02682">
    <property type="entry name" value="CT_C_D"/>
    <property type="match status" value="1"/>
</dbReference>
<evidence type="ECO:0000256" key="3">
    <source>
        <dbReference type="ARBA" id="ARBA00022840"/>
    </source>
</evidence>
<dbReference type="PANTHER" id="PTHR34698">
    <property type="entry name" value="5-OXOPROLINASE SUBUNIT B"/>
    <property type="match status" value="1"/>
</dbReference>
<dbReference type="EC" id="3.5.2.9" evidence="5"/>
<gene>
    <name evidence="5" type="primary">pxpB</name>
    <name evidence="5" type="ORF">GU926_00080</name>
</gene>
<dbReference type="PANTHER" id="PTHR34698:SF2">
    <property type="entry name" value="5-OXOPROLINASE SUBUNIT B"/>
    <property type="match status" value="1"/>
</dbReference>
<dbReference type="AlphaFoldDB" id="A0A6P1NUC6"/>
<dbReference type="Gene3D" id="2.40.100.10">
    <property type="entry name" value="Cyclophilin-like"/>
    <property type="match status" value="1"/>
</dbReference>
<dbReference type="RefSeq" id="WP_160687826.1">
    <property type="nucleotide sequence ID" value="NZ_CP047897.1"/>
</dbReference>
<dbReference type="Gene3D" id="3.30.1360.40">
    <property type="match status" value="1"/>
</dbReference>
<dbReference type="InterPro" id="IPR010016">
    <property type="entry name" value="PxpB"/>
</dbReference>
<dbReference type="EMBL" id="CP047897">
    <property type="protein sequence ID" value="QHL85924.1"/>
    <property type="molecule type" value="Genomic_DNA"/>
</dbReference>
<dbReference type="SMART" id="SM00796">
    <property type="entry name" value="AHS1"/>
    <property type="match status" value="1"/>
</dbReference>
<dbReference type="NCBIfam" id="TIGR00370">
    <property type="entry name" value="5-oxoprolinase subunit PxpB"/>
    <property type="match status" value="1"/>
</dbReference>
<dbReference type="InterPro" id="IPR003833">
    <property type="entry name" value="CT_C_D"/>
</dbReference>
<sequence length="247" mass="27172">MPKSAHLDTSHIQLFPLGDSALVVQFGEVIDVSIHEQVRAFAEYVEVHPFYGFVEQVPAYTTVTVYYNPWLSSLKGKVNPYETVVVWVQEALAKMTSASKKTGKVVKEIPVCYSSEFGPDLKFVAENSGLSEAEVIALHTAPEYLVYMMGFAPGFPYLGGLNLSLATPRKATPRPTIPAGSVGIAGEQTGVYPMQTPGGWQLIGRTPLALFKVHRETPSLLQMGDTVKFVPIRPEEFYQLQTEHHGS</sequence>
<proteinExistence type="predicted"/>